<evidence type="ECO:0000313" key="4">
    <source>
        <dbReference type="Proteomes" id="UP000050794"/>
    </source>
</evidence>
<proteinExistence type="predicted"/>
<evidence type="ECO:0000256" key="1">
    <source>
        <dbReference type="SAM" id="Coils"/>
    </source>
</evidence>
<feature type="compositionally biased region" description="Low complexity" evidence="2">
    <location>
        <begin position="97"/>
        <end position="109"/>
    </location>
</feature>
<dbReference type="AlphaFoldDB" id="A0A183VBD2"/>
<sequence>MKSLGGQLLLLKKIHDGSSNTSIAIPDGFQMRKRLRLQAEYQHCGVLRFRPEKGDDGEMESRILTVDIGFKGITVYGHPLAAPVQQHRPGGKAVVQSKTSGSRSPSSASNRHAGHKRQPSSIEMSAVREGRTERSLELSSSRTAITQSRPAQSTIGNDGLVSVGDRLGEEPLLCVRTVRKILIEKHQTALEADRPVEAGMCLRAIERLDEAEAKIVRLRSQVRDALSVGETQEADRPVEAGMCLRAIERLDEAEAKIVRLRSQVRDALSVGETQELRAVGIISKWATE</sequence>
<evidence type="ECO:0000313" key="5">
    <source>
        <dbReference type="WBParaSite" id="TCNE_0001805601-mRNA-1"/>
    </source>
</evidence>
<dbReference type="EMBL" id="UYWY01025075">
    <property type="protein sequence ID" value="VDM49373.1"/>
    <property type="molecule type" value="Genomic_DNA"/>
</dbReference>
<reference evidence="5" key="1">
    <citation type="submission" date="2016-06" db="UniProtKB">
        <authorList>
            <consortium name="WormBaseParasite"/>
        </authorList>
    </citation>
    <scope>IDENTIFICATION</scope>
</reference>
<reference evidence="3 4" key="2">
    <citation type="submission" date="2018-11" db="EMBL/GenBank/DDBJ databases">
        <authorList>
            <consortium name="Pathogen Informatics"/>
        </authorList>
    </citation>
    <scope>NUCLEOTIDE SEQUENCE [LARGE SCALE GENOMIC DNA]</scope>
</reference>
<dbReference type="WBParaSite" id="TCNE_0001805601-mRNA-1">
    <property type="protein sequence ID" value="TCNE_0001805601-mRNA-1"/>
    <property type="gene ID" value="TCNE_0001805601"/>
</dbReference>
<keyword evidence="1" id="KW-0175">Coiled coil</keyword>
<evidence type="ECO:0000313" key="3">
    <source>
        <dbReference type="EMBL" id="VDM49373.1"/>
    </source>
</evidence>
<gene>
    <name evidence="3" type="ORF">TCNE_LOCUS18052</name>
</gene>
<dbReference type="Proteomes" id="UP000050794">
    <property type="component" value="Unassembled WGS sequence"/>
</dbReference>
<feature type="compositionally biased region" description="Polar residues" evidence="2">
    <location>
        <begin position="144"/>
        <end position="156"/>
    </location>
</feature>
<evidence type="ECO:0000256" key="2">
    <source>
        <dbReference type="SAM" id="MobiDB-lite"/>
    </source>
</evidence>
<name>A0A183VBD2_TOXCA</name>
<keyword evidence="4" id="KW-1185">Reference proteome</keyword>
<feature type="region of interest" description="Disordered" evidence="2">
    <location>
        <begin position="81"/>
        <end position="157"/>
    </location>
</feature>
<feature type="compositionally biased region" description="Basic and acidic residues" evidence="2">
    <location>
        <begin position="126"/>
        <end position="136"/>
    </location>
</feature>
<feature type="coiled-coil region" evidence="1">
    <location>
        <begin position="201"/>
        <end position="270"/>
    </location>
</feature>
<protein>
    <submittedName>
        <fullName evidence="3 5">Uncharacterized protein</fullName>
    </submittedName>
</protein>
<accession>A0A183VBD2</accession>
<organism evidence="4 5">
    <name type="scientific">Toxocara canis</name>
    <name type="common">Canine roundworm</name>
    <dbReference type="NCBI Taxonomy" id="6265"/>
    <lineage>
        <taxon>Eukaryota</taxon>
        <taxon>Metazoa</taxon>
        <taxon>Ecdysozoa</taxon>
        <taxon>Nematoda</taxon>
        <taxon>Chromadorea</taxon>
        <taxon>Rhabditida</taxon>
        <taxon>Spirurina</taxon>
        <taxon>Ascaridomorpha</taxon>
        <taxon>Ascaridoidea</taxon>
        <taxon>Toxocaridae</taxon>
        <taxon>Toxocara</taxon>
    </lineage>
</organism>